<proteinExistence type="inferred from homology"/>
<keyword evidence="4" id="KW-1185">Reference proteome</keyword>
<evidence type="ECO:0000256" key="1">
    <source>
        <dbReference type="ARBA" id="ARBA00006817"/>
    </source>
</evidence>
<dbReference type="InterPro" id="IPR013538">
    <property type="entry name" value="ASHA1/2-like_C"/>
</dbReference>
<reference evidence="3" key="2">
    <citation type="submission" date="2023-01" db="EMBL/GenBank/DDBJ databases">
        <authorList>
            <person name="Sun Q."/>
            <person name="Evtushenko L."/>
        </authorList>
    </citation>
    <scope>NUCLEOTIDE SEQUENCE</scope>
    <source>
        <strain evidence="3">VKM Ac-1321</strain>
    </source>
</reference>
<dbReference type="AlphaFoldDB" id="A0A9W6KR90"/>
<dbReference type="Pfam" id="PF08327">
    <property type="entry name" value="AHSA1"/>
    <property type="match status" value="1"/>
</dbReference>
<dbReference type="Proteomes" id="UP001143480">
    <property type="component" value="Unassembled WGS sequence"/>
</dbReference>
<reference evidence="3" key="1">
    <citation type="journal article" date="2014" name="Int. J. Syst. Evol. Microbiol.">
        <title>Complete genome sequence of Corynebacterium casei LMG S-19264T (=DSM 44701T), isolated from a smear-ripened cheese.</title>
        <authorList>
            <consortium name="US DOE Joint Genome Institute (JGI-PGF)"/>
            <person name="Walter F."/>
            <person name="Albersmeier A."/>
            <person name="Kalinowski J."/>
            <person name="Ruckert C."/>
        </authorList>
    </citation>
    <scope>NUCLEOTIDE SEQUENCE</scope>
    <source>
        <strain evidence="3">VKM Ac-1321</strain>
    </source>
</reference>
<comment type="similarity">
    <text evidence="1">Belongs to the AHA1 family.</text>
</comment>
<comment type="caution">
    <text evidence="3">The sequence shown here is derived from an EMBL/GenBank/DDBJ whole genome shotgun (WGS) entry which is preliminary data.</text>
</comment>
<dbReference type="EMBL" id="BSFP01000067">
    <property type="protein sequence ID" value="GLL06128.1"/>
    <property type="molecule type" value="Genomic_DNA"/>
</dbReference>
<protein>
    <submittedName>
        <fullName evidence="3">Activator of HSP90 ATPase</fullName>
    </submittedName>
</protein>
<dbReference type="Gene3D" id="3.30.530.20">
    <property type="match status" value="1"/>
</dbReference>
<organism evidence="3 4">
    <name type="scientific">Dactylosporangium matsuzakiense</name>
    <dbReference type="NCBI Taxonomy" id="53360"/>
    <lineage>
        <taxon>Bacteria</taxon>
        <taxon>Bacillati</taxon>
        <taxon>Actinomycetota</taxon>
        <taxon>Actinomycetes</taxon>
        <taxon>Micromonosporales</taxon>
        <taxon>Micromonosporaceae</taxon>
        <taxon>Dactylosporangium</taxon>
    </lineage>
</organism>
<dbReference type="RefSeq" id="WP_261964453.1">
    <property type="nucleotide sequence ID" value="NZ_BAAAXA010000001.1"/>
</dbReference>
<sequence length="210" mass="21757">MIDLVNQINATHRELGTAGLSGGGAGRSLLLRRTYDAAVEDVWSACTTPERLARWLAPVSGDLRPGGHYQLEGNAGGSIQICVAPSLLRVTWSMGEGMATEVELRLAPSGDGTLLQLEHASPAEIVDEMVRQYGPGGTIGIGGGWDLALAGLLLHLSGAEYDPATWQDTAEAKAFAARSCAAWGAVVQAAWGTGDDDAAAAVAFATAHFS</sequence>
<evidence type="ECO:0000313" key="3">
    <source>
        <dbReference type="EMBL" id="GLL06128.1"/>
    </source>
</evidence>
<accession>A0A9W6KR90</accession>
<feature type="domain" description="Activator of Hsp90 ATPase homologue 1/2-like C-terminal" evidence="2">
    <location>
        <begin position="36"/>
        <end position="130"/>
    </location>
</feature>
<dbReference type="CDD" id="cd08899">
    <property type="entry name" value="SRPBCC_CalC_Aha1-like_6"/>
    <property type="match status" value="1"/>
</dbReference>
<gene>
    <name evidence="3" type="ORF">GCM10017581_078760</name>
</gene>
<dbReference type="InterPro" id="IPR023393">
    <property type="entry name" value="START-like_dom_sf"/>
</dbReference>
<dbReference type="SUPFAM" id="SSF55961">
    <property type="entry name" value="Bet v1-like"/>
    <property type="match status" value="1"/>
</dbReference>
<evidence type="ECO:0000313" key="4">
    <source>
        <dbReference type="Proteomes" id="UP001143480"/>
    </source>
</evidence>
<name>A0A9W6KR90_9ACTN</name>
<evidence type="ECO:0000259" key="2">
    <source>
        <dbReference type="Pfam" id="PF08327"/>
    </source>
</evidence>